<gene>
    <name evidence="2" type="ORF">DOL88_06080</name>
</gene>
<feature type="transmembrane region" description="Helical" evidence="1">
    <location>
        <begin position="53"/>
        <end position="79"/>
    </location>
</feature>
<keyword evidence="1" id="KW-0812">Transmembrane</keyword>
<evidence type="ECO:0000256" key="1">
    <source>
        <dbReference type="SAM" id="Phobius"/>
    </source>
</evidence>
<keyword evidence="1" id="KW-0472">Membrane</keyword>
<sequence length="298" mass="33038">MSFLRKQFGFWRIFLYFLIFTAFYAVLIFKFLLSNFTLPTGVGVLSNAALFSYTVFYSGGIFLLIYFMLIWGISTGFILGLCQFRRSVKGVLSATFIGTLIAGVSFYVILNDISLYFCLFHGALTAIFGLIAFPNKAGILLESQIIFKMFPKAVSTGANLTNQVIEKKGFASYRWLIPLAFTLLGTVIFGITSILLAGVTGIANIVALMLLMMIIVVLPMLLTGLTIMFKRFHKNSRHIVFSVLIGAVYYSLVALVFNDSGIKELRLFAIPNYTALILAVILSALISLKKIVPINKAE</sequence>
<organism evidence="2 3">
    <name type="scientific">Aggregatibacter aphrophilus</name>
    <name type="common">Haemophilus aphrophilus</name>
    <dbReference type="NCBI Taxonomy" id="732"/>
    <lineage>
        <taxon>Bacteria</taxon>
        <taxon>Pseudomonadati</taxon>
        <taxon>Pseudomonadota</taxon>
        <taxon>Gammaproteobacteria</taxon>
        <taxon>Pasteurellales</taxon>
        <taxon>Pasteurellaceae</taxon>
        <taxon>Aggregatibacter</taxon>
    </lineage>
</organism>
<proteinExistence type="predicted"/>
<evidence type="ECO:0000313" key="3">
    <source>
        <dbReference type="Proteomes" id="UP000274211"/>
    </source>
</evidence>
<protein>
    <submittedName>
        <fullName evidence="2">Uncharacterized protein</fullName>
    </submittedName>
</protein>
<feature type="transmembrane region" description="Helical" evidence="1">
    <location>
        <begin position="12"/>
        <end position="33"/>
    </location>
</feature>
<feature type="transmembrane region" description="Helical" evidence="1">
    <location>
        <begin position="239"/>
        <end position="257"/>
    </location>
</feature>
<dbReference type="RefSeq" id="WP_109129480.1">
    <property type="nucleotide sequence ID" value="NZ_NRDC01000001.1"/>
</dbReference>
<reference evidence="2 3" key="1">
    <citation type="journal article" date="2019" name="J. Oral Microbiol.">
        <title>Role of OmpA1 and OmpA2 in Aggregatibacter actinomycetemcomitans and Aggregatibacter aphrophilus serum resistance.</title>
        <authorList>
            <person name="Lindholm M."/>
            <person name="Min Aung K."/>
            <person name="Nyunt Wai S."/>
            <person name="Oscarsson J."/>
        </authorList>
    </citation>
    <scope>NUCLEOTIDE SEQUENCE [LARGE SCALE GENOMIC DNA]</scope>
    <source>
        <strain evidence="2 3">HK83</strain>
    </source>
</reference>
<keyword evidence="1" id="KW-1133">Transmembrane helix</keyword>
<feature type="transmembrane region" description="Helical" evidence="1">
    <location>
        <begin position="91"/>
        <end position="108"/>
    </location>
</feature>
<dbReference type="Proteomes" id="UP000274211">
    <property type="component" value="Unassembled WGS sequence"/>
</dbReference>
<feature type="transmembrane region" description="Helical" evidence="1">
    <location>
        <begin position="269"/>
        <end position="288"/>
    </location>
</feature>
<feature type="transmembrane region" description="Helical" evidence="1">
    <location>
        <begin position="205"/>
        <end position="227"/>
    </location>
</feature>
<keyword evidence="3" id="KW-1185">Reference proteome</keyword>
<feature type="transmembrane region" description="Helical" evidence="1">
    <location>
        <begin position="114"/>
        <end position="133"/>
    </location>
</feature>
<accession>A0ABX9VV25</accession>
<dbReference type="EMBL" id="QMGS01000060">
    <property type="protein sequence ID" value="RMW85631.1"/>
    <property type="molecule type" value="Genomic_DNA"/>
</dbReference>
<comment type="caution">
    <text evidence="2">The sequence shown here is derived from an EMBL/GenBank/DDBJ whole genome shotgun (WGS) entry which is preliminary data.</text>
</comment>
<feature type="transmembrane region" description="Helical" evidence="1">
    <location>
        <begin position="175"/>
        <end position="199"/>
    </location>
</feature>
<name>A0ABX9VV25_AGGAP</name>
<evidence type="ECO:0000313" key="2">
    <source>
        <dbReference type="EMBL" id="RMW85631.1"/>
    </source>
</evidence>